<dbReference type="RefSeq" id="WP_145345770.1">
    <property type="nucleotide sequence ID" value="NZ_CP036261.1"/>
</dbReference>
<organism evidence="1 2">
    <name type="scientific">Rosistilla ulvae</name>
    <dbReference type="NCBI Taxonomy" id="1930277"/>
    <lineage>
        <taxon>Bacteria</taxon>
        <taxon>Pseudomonadati</taxon>
        <taxon>Planctomycetota</taxon>
        <taxon>Planctomycetia</taxon>
        <taxon>Pirellulales</taxon>
        <taxon>Pirellulaceae</taxon>
        <taxon>Rosistilla</taxon>
    </lineage>
</organism>
<name>A0A517M0U1_9BACT</name>
<dbReference type="Proteomes" id="UP000319557">
    <property type="component" value="Chromosome"/>
</dbReference>
<proteinExistence type="predicted"/>
<evidence type="ECO:0000313" key="1">
    <source>
        <dbReference type="EMBL" id="QDS88498.1"/>
    </source>
</evidence>
<dbReference type="EMBL" id="CP036261">
    <property type="protein sequence ID" value="QDS88498.1"/>
    <property type="molecule type" value="Genomic_DNA"/>
</dbReference>
<evidence type="ECO:0000313" key="2">
    <source>
        <dbReference type="Proteomes" id="UP000319557"/>
    </source>
</evidence>
<dbReference type="AlphaFoldDB" id="A0A517M0U1"/>
<sequence>MLNPELILTAEFYVKTEADDWIPPDKVELLLRQRRPSSELSWEIGRKHVEANIERLQEMGCPPILLKSSEHVLDKTLHVSLPIQGSESRLEGFTTGFSFYDGCMSLRCNPFDIGTLKLGAKRLAADLDLNFDLRFGDEGDLNLEIAPGAVDFEHAMNKRFAGHSFGELHTEETPDWESAIRSGIRKWLEKHPDPNLVARWLSVTTPEILATNLCQRIESIDTIVSCGRGFYGDAKWHDNFLVRYQEWTAVVNLPGVPEPLIA</sequence>
<gene>
    <name evidence="1" type="ORF">EC9_26890</name>
</gene>
<accession>A0A517M0U1</accession>
<protein>
    <submittedName>
        <fullName evidence="1">Uncharacterized protein</fullName>
    </submittedName>
</protein>
<keyword evidence="2" id="KW-1185">Reference proteome</keyword>
<reference evidence="1 2" key="1">
    <citation type="submission" date="2019-02" db="EMBL/GenBank/DDBJ databases">
        <title>Deep-cultivation of Planctomycetes and their phenomic and genomic characterization uncovers novel biology.</title>
        <authorList>
            <person name="Wiegand S."/>
            <person name="Jogler M."/>
            <person name="Boedeker C."/>
            <person name="Pinto D."/>
            <person name="Vollmers J."/>
            <person name="Rivas-Marin E."/>
            <person name="Kohn T."/>
            <person name="Peeters S.H."/>
            <person name="Heuer A."/>
            <person name="Rast P."/>
            <person name="Oberbeckmann S."/>
            <person name="Bunk B."/>
            <person name="Jeske O."/>
            <person name="Meyerdierks A."/>
            <person name="Storesund J.E."/>
            <person name="Kallscheuer N."/>
            <person name="Luecker S."/>
            <person name="Lage O.M."/>
            <person name="Pohl T."/>
            <person name="Merkel B.J."/>
            <person name="Hornburger P."/>
            <person name="Mueller R.-W."/>
            <person name="Bruemmer F."/>
            <person name="Labrenz M."/>
            <person name="Spormann A.M."/>
            <person name="Op den Camp H."/>
            <person name="Overmann J."/>
            <person name="Amann R."/>
            <person name="Jetten M.S.M."/>
            <person name="Mascher T."/>
            <person name="Medema M.H."/>
            <person name="Devos D.P."/>
            <person name="Kaster A.-K."/>
            <person name="Ovreas L."/>
            <person name="Rohde M."/>
            <person name="Galperin M.Y."/>
            <person name="Jogler C."/>
        </authorList>
    </citation>
    <scope>NUCLEOTIDE SEQUENCE [LARGE SCALE GENOMIC DNA]</scope>
    <source>
        <strain evidence="1 2">EC9</strain>
    </source>
</reference>
<dbReference type="KEGG" id="ruv:EC9_26890"/>
<dbReference type="OrthoDB" id="281220at2"/>